<evidence type="ECO:0000313" key="1">
    <source>
        <dbReference type="EMBL" id="TDC92337.1"/>
    </source>
</evidence>
<dbReference type="EMBL" id="SMKV01000014">
    <property type="protein sequence ID" value="TDC92337.1"/>
    <property type="molecule type" value="Genomic_DNA"/>
</dbReference>
<protein>
    <submittedName>
        <fullName evidence="1">Uncharacterized protein</fullName>
    </submittedName>
</protein>
<organism evidence="1 2">
    <name type="scientific">Saccharopolyspora aridisoli</name>
    <dbReference type="NCBI Taxonomy" id="2530385"/>
    <lineage>
        <taxon>Bacteria</taxon>
        <taxon>Bacillati</taxon>
        <taxon>Actinomycetota</taxon>
        <taxon>Actinomycetes</taxon>
        <taxon>Pseudonocardiales</taxon>
        <taxon>Pseudonocardiaceae</taxon>
        <taxon>Saccharopolyspora</taxon>
    </lineage>
</organism>
<sequence length="278" mass="30439">MDGGTFEERISATREAVFGNNQLSNVARALVRNVGFQDVAENYDEPEYLVSLISQRRDSVAELALYRHYTVMIESIGARFGRHPAFGPDDGHQEGALALLEMARNGAADFTRRAKRAITNRVATEASRHSRAVTGYSRDQLRTVATALEDADHDVDVARAAVTNHPDINRRMKPDTFDAIAALLLPAAPSTDEADLDPVDPSWPEDATAAYVDELLHHRTVSAADYELLCRAYGLAGFKPHTDDALGLHYGVDRSVAGKQRRKVLTTLRTAAKEIAAA</sequence>
<accession>A0A4R4UK36</accession>
<dbReference type="AlphaFoldDB" id="A0A4R4UK36"/>
<name>A0A4R4UK36_9PSEU</name>
<comment type="caution">
    <text evidence="1">The sequence shown here is derived from an EMBL/GenBank/DDBJ whole genome shotgun (WGS) entry which is preliminary data.</text>
</comment>
<dbReference type="Proteomes" id="UP000294744">
    <property type="component" value="Unassembled WGS sequence"/>
</dbReference>
<proteinExistence type="predicted"/>
<keyword evidence="2" id="KW-1185">Reference proteome</keyword>
<dbReference type="RefSeq" id="WP_132623151.1">
    <property type="nucleotide sequence ID" value="NZ_SMKV01000014.1"/>
</dbReference>
<evidence type="ECO:0000313" key="2">
    <source>
        <dbReference type="Proteomes" id="UP000294744"/>
    </source>
</evidence>
<gene>
    <name evidence="1" type="ORF">E1161_13260</name>
</gene>
<reference evidence="1 2" key="1">
    <citation type="submission" date="2019-03" db="EMBL/GenBank/DDBJ databases">
        <title>Draft genome sequences of novel Actinobacteria.</title>
        <authorList>
            <person name="Sahin N."/>
            <person name="Ay H."/>
            <person name="Saygin H."/>
        </authorList>
    </citation>
    <scope>NUCLEOTIDE SEQUENCE [LARGE SCALE GENOMIC DNA]</scope>
    <source>
        <strain evidence="1 2">16K404</strain>
    </source>
</reference>